<keyword evidence="3" id="KW-1185">Reference proteome</keyword>
<feature type="domain" description="Reverse transcriptase" evidence="1">
    <location>
        <begin position="84"/>
        <end position="180"/>
    </location>
</feature>
<dbReference type="CDD" id="cd01647">
    <property type="entry name" value="RT_LTR"/>
    <property type="match status" value="1"/>
</dbReference>
<dbReference type="InterPro" id="IPR053134">
    <property type="entry name" value="RNA-dir_DNA_polymerase"/>
</dbReference>
<reference evidence="2 3" key="1">
    <citation type="journal article" date="2014" name="Genome Biol. Evol.">
        <title>The genome of the myxosporean Thelohanellus kitauei shows adaptations to nutrient acquisition within its fish host.</title>
        <authorList>
            <person name="Yang Y."/>
            <person name="Xiong J."/>
            <person name="Zhou Z."/>
            <person name="Huo F."/>
            <person name="Miao W."/>
            <person name="Ran C."/>
            <person name="Liu Y."/>
            <person name="Zhang J."/>
            <person name="Feng J."/>
            <person name="Wang M."/>
            <person name="Wang M."/>
            <person name="Wang L."/>
            <person name="Yao B."/>
        </authorList>
    </citation>
    <scope>NUCLEOTIDE SEQUENCE [LARGE SCALE GENOMIC DNA]</scope>
    <source>
        <strain evidence="2">Wuqing</strain>
    </source>
</reference>
<protein>
    <recommendedName>
        <fullName evidence="1">Reverse transcriptase domain-containing protein</fullName>
    </recommendedName>
</protein>
<dbReference type="SUPFAM" id="SSF56672">
    <property type="entry name" value="DNA/RNA polymerases"/>
    <property type="match status" value="1"/>
</dbReference>
<name>A0A0C2JPT5_THEKT</name>
<dbReference type="PANTHER" id="PTHR24559">
    <property type="entry name" value="TRANSPOSON TY3-I GAG-POL POLYPROTEIN"/>
    <property type="match status" value="1"/>
</dbReference>
<organism evidence="2 3">
    <name type="scientific">Thelohanellus kitauei</name>
    <name type="common">Myxosporean</name>
    <dbReference type="NCBI Taxonomy" id="669202"/>
    <lineage>
        <taxon>Eukaryota</taxon>
        <taxon>Metazoa</taxon>
        <taxon>Cnidaria</taxon>
        <taxon>Myxozoa</taxon>
        <taxon>Myxosporea</taxon>
        <taxon>Bivalvulida</taxon>
        <taxon>Platysporina</taxon>
        <taxon>Myxobolidae</taxon>
        <taxon>Thelohanellus</taxon>
    </lineage>
</organism>
<dbReference type="EMBL" id="JWZT01001778">
    <property type="protein sequence ID" value="KII71383.1"/>
    <property type="molecule type" value="Genomic_DNA"/>
</dbReference>
<accession>A0A0C2JPT5</accession>
<proteinExistence type="predicted"/>
<evidence type="ECO:0000313" key="2">
    <source>
        <dbReference type="EMBL" id="KII71383.1"/>
    </source>
</evidence>
<dbReference type="Gene3D" id="3.30.70.270">
    <property type="match status" value="1"/>
</dbReference>
<dbReference type="Proteomes" id="UP000031668">
    <property type="component" value="Unassembled WGS sequence"/>
</dbReference>
<dbReference type="AlphaFoldDB" id="A0A0C2JPT5"/>
<evidence type="ECO:0000313" key="3">
    <source>
        <dbReference type="Proteomes" id="UP000031668"/>
    </source>
</evidence>
<gene>
    <name evidence="2" type="ORF">RF11_02906</name>
</gene>
<dbReference type="Pfam" id="PF00078">
    <property type="entry name" value="RVT_1"/>
    <property type="match status" value="1"/>
</dbReference>
<sequence length="181" mass="21057">MLRGMRFSYMAEEVEEDQKTFLLPTFPEGNALDCRISTEFEFVLCLASKMYHRIDLLCVKVCKVPPQLIPFHYRDMIKQTMRTDGSLRIYVDYRELNKLTKKCAYPLPVICEIQSKLTGCFVFSCLDLKSGYWHIPLLPQHQELTAFSFGNEFGLLQFTVMPFGLTEPPGTFQMLMNNLTR</sequence>
<dbReference type="Gene3D" id="3.10.10.10">
    <property type="entry name" value="HIV Type 1 Reverse Transcriptase, subunit A, domain 1"/>
    <property type="match status" value="1"/>
</dbReference>
<dbReference type="InterPro" id="IPR043502">
    <property type="entry name" value="DNA/RNA_pol_sf"/>
</dbReference>
<evidence type="ECO:0000259" key="1">
    <source>
        <dbReference type="Pfam" id="PF00078"/>
    </source>
</evidence>
<dbReference type="InterPro" id="IPR043128">
    <property type="entry name" value="Rev_trsase/Diguanyl_cyclase"/>
</dbReference>
<dbReference type="PANTHER" id="PTHR24559:SF444">
    <property type="entry name" value="REVERSE TRANSCRIPTASE DOMAIN-CONTAINING PROTEIN"/>
    <property type="match status" value="1"/>
</dbReference>
<dbReference type="OrthoDB" id="2286242at2759"/>
<comment type="caution">
    <text evidence="2">The sequence shown here is derived from an EMBL/GenBank/DDBJ whole genome shotgun (WGS) entry which is preliminary data.</text>
</comment>
<dbReference type="InterPro" id="IPR000477">
    <property type="entry name" value="RT_dom"/>
</dbReference>